<keyword evidence="4" id="KW-0804">Transcription</keyword>
<accession>A0ABW3C571</accession>
<dbReference type="SUPFAM" id="SSF53850">
    <property type="entry name" value="Periplasmic binding protein-like II"/>
    <property type="match status" value="1"/>
</dbReference>
<proteinExistence type="inferred from homology"/>
<evidence type="ECO:0000313" key="7">
    <source>
        <dbReference type="Proteomes" id="UP001597124"/>
    </source>
</evidence>
<dbReference type="PRINTS" id="PR00039">
    <property type="entry name" value="HTHLYSR"/>
</dbReference>
<sequence>MNTRFLETLVWLTRLRSFSRTAEKLNTTQPAVSNRINKLEELLGVKLYDRSARQFELTPAGRRIIRLAEQIVDLSGELREASISDEAIDAKLRVGVIEIVTMSWLPDLVDMVGESFPKAVLEIGTGTTGQLLQQLRQDEMDLVIIVGPVNEPHTLSIPICNVALEWLAAPGKYDCTREIDVVDLSRMPVVLNGPGSSGYDMLIEYFRGYGIHNVPSHDRKLVIDCIYSLGTAMQVVRTGLGIMALPVFLFNEDLREGRVACMPVRQRPPNFTITACCKEPVANRLIHRVIDMANAAAAACALRYDPSQFWLDQRANQRINFDDGAQ</sequence>
<dbReference type="EMBL" id="JBHTIK010000008">
    <property type="protein sequence ID" value="MFD0849353.1"/>
    <property type="molecule type" value="Genomic_DNA"/>
</dbReference>
<keyword evidence="7" id="KW-1185">Reference proteome</keyword>
<dbReference type="RefSeq" id="WP_381491769.1">
    <property type="nucleotide sequence ID" value="NZ_JBHTIK010000008.1"/>
</dbReference>
<comment type="caution">
    <text evidence="6">The sequence shown here is derived from an EMBL/GenBank/DDBJ whole genome shotgun (WGS) entry which is preliminary data.</text>
</comment>
<dbReference type="Pfam" id="PF03466">
    <property type="entry name" value="LysR_substrate"/>
    <property type="match status" value="1"/>
</dbReference>
<evidence type="ECO:0000259" key="5">
    <source>
        <dbReference type="PROSITE" id="PS50931"/>
    </source>
</evidence>
<dbReference type="Gene3D" id="1.10.10.10">
    <property type="entry name" value="Winged helix-like DNA-binding domain superfamily/Winged helix DNA-binding domain"/>
    <property type="match status" value="1"/>
</dbReference>
<evidence type="ECO:0000256" key="1">
    <source>
        <dbReference type="ARBA" id="ARBA00009437"/>
    </source>
</evidence>
<dbReference type="CDD" id="cd05466">
    <property type="entry name" value="PBP2_LTTR_substrate"/>
    <property type="match status" value="1"/>
</dbReference>
<gene>
    <name evidence="6" type="ORF">ACFQ00_13535</name>
</gene>
<dbReference type="Proteomes" id="UP001597124">
    <property type="component" value="Unassembled WGS sequence"/>
</dbReference>
<protein>
    <submittedName>
        <fullName evidence="6">LysR family transcriptional regulator</fullName>
    </submittedName>
</protein>
<evidence type="ECO:0000256" key="3">
    <source>
        <dbReference type="ARBA" id="ARBA00023125"/>
    </source>
</evidence>
<comment type="similarity">
    <text evidence="1">Belongs to the LysR transcriptional regulatory family.</text>
</comment>
<dbReference type="InterPro" id="IPR000847">
    <property type="entry name" value="LysR_HTH_N"/>
</dbReference>
<dbReference type="SUPFAM" id="SSF46785">
    <property type="entry name" value="Winged helix' DNA-binding domain"/>
    <property type="match status" value="1"/>
</dbReference>
<name>A0ABW3C571_SPHXN</name>
<evidence type="ECO:0000313" key="6">
    <source>
        <dbReference type="EMBL" id="MFD0849353.1"/>
    </source>
</evidence>
<dbReference type="Pfam" id="PF00126">
    <property type="entry name" value="HTH_1"/>
    <property type="match status" value="1"/>
</dbReference>
<keyword evidence="3" id="KW-0238">DNA-binding</keyword>
<dbReference type="PROSITE" id="PS50931">
    <property type="entry name" value="HTH_LYSR"/>
    <property type="match status" value="1"/>
</dbReference>
<dbReference type="PANTHER" id="PTHR30126:SF77">
    <property type="entry name" value="TRANSCRIPTIONAL REGULATORY PROTEIN"/>
    <property type="match status" value="1"/>
</dbReference>
<dbReference type="InterPro" id="IPR005119">
    <property type="entry name" value="LysR_subst-bd"/>
</dbReference>
<evidence type="ECO:0000256" key="4">
    <source>
        <dbReference type="ARBA" id="ARBA00023163"/>
    </source>
</evidence>
<reference evidence="7" key="1">
    <citation type="journal article" date="2019" name="Int. J. Syst. Evol. Microbiol.">
        <title>The Global Catalogue of Microorganisms (GCM) 10K type strain sequencing project: providing services to taxonomists for standard genome sequencing and annotation.</title>
        <authorList>
            <consortium name="The Broad Institute Genomics Platform"/>
            <consortium name="The Broad Institute Genome Sequencing Center for Infectious Disease"/>
            <person name="Wu L."/>
            <person name="Ma J."/>
        </authorList>
    </citation>
    <scope>NUCLEOTIDE SEQUENCE [LARGE SCALE GENOMIC DNA]</scope>
    <source>
        <strain evidence="7">CCUG 52537</strain>
    </source>
</reference>
<dbReference type="PANTHER" id="PTHR30126">
    <property type="entry name" value="HTH-TYPE TRANSCRIPTIONAL REGULATOR"/>
    <property type="match status" value="1"/>
</dbReference>
<feature type="domain" description="HTH lysR-type" evidence="5">
    <location>
        <begin position="1"/>
        <end position="58"/>
    </location>
</feature>
<keyword evidence="2" id="KW-0805">Transcription regulation</keyword>
<dbReference type="Gene3D" id="3.40.190.10">
    <property type="entry name" value="Periplasmic binding protein-like II"/>
    <property type="match status" value="2"/>
</dbReference>
<evidence type="ECO:0000256" key="2">
    <source>
        <dbReference type="ARBA" id="ARBA00023015"/>
    </source>
</evidence>
<dbReference type="InterPro" id="IPR036390">
    <property type="entry name" value="WH_DNA-bd_sf"/>
</dbReference>
<organism evidence="6 7">
    <name type="scientific">Sphingosinicella xenopeptidilytica</name>
    <dbReference type="NCBI Taxonomy" id="364098"/>
    <lineage>
        <taxon>Bacteria</taxon>
        <taxon>Pseudomonadati</taxon>
        <taxon>Pseudomonadota</taxon>
        <taxon>Alphaproteobacteria</taxon>
        <taxon>Sphingomonadales</taxon>
        <taxon>Sphingosinicellaceae</taxon>
        <taxon>Sphingosinicella</taxon>
    </lineage>
</organism>
<dbReference type="InterPro" id="IPR036388">
    <property type="entry name" value="WH-like_DNA-bd_sf"/>
</dbReference>